<dbReference type="AlphaFoldDB" id="A0A0F5GZY9"/>
<dbReference type="GO" id="GO:0051082">
    <property type="term" value="F:unfolded protein binding"/>
    <property type="evidence" value="ECO:0007669"/>
    <property type="project" value="TreeGrafter"/>
</dbReference>
<keyword evidence="4" id="KW-0175">Coiled coil</keyword>
<sequence length="274" mass="31955">MENYLFVYKKGDFIKFDLKVYDENKKVIEKYCREKEELVLTENKADLYSNLLIGKNLVNQLTINHKNNDKKDKQFHNKVLTFEINILDYKPAELVELKSNLKELKNNLNIKESSIEILNKKLAHTENQLRLAINDVKKAKESKIIEKFTMPEEELANIKKYALQKFLEEFLEPYSTLKSAISTGENNSNNDVKNYVFGFKMVLSLIDNILNNNGLIEIWPEVNKEFDHFSSKIVELKEDDSLPNNTVIKVNSPGYKLYERVIKPSLVVVTTNKK</sequence>
<comment type="subcellular location">
    <subcellularLocation>
        <location evidence="3">Cytoplasm</location>
    </subcellularLocation>
</comment>
<evidence type="ECO:0000313" key="5">
    <source>
        <dbReference type="EMBL" id="KKB26599.1"/>
    </source>
</evidence>
<dbReference type="GO" id="GO:0000774">
    <property type="term" value="F:adenyl-nucleotide exchange factor activity"/>
    <property type="evidence" value="ECO:0007669"/>
    <property type="project" value="InterPro"/>
</dbReference>
<name>A0A0F5GZY9_9BACT</name>
<dbReference type="RefSeq" id="WP_052717043.1">
    <property type="nucleotide sequence ID" value="NZ_JZXN01000018.1"/>
</dbReference>
<dbReference type="Proteomes" id="UP000033750">
    <property type="component" value="Unassembled WGS sequence"/>
</dbReference>
<evidence type="ECO:0000313" key="6">
    <source>
        <dbReference type="Proteomes" id="UP000033750"/>
    </source>
</evidence>
<keyword evidence="3" id="KW-0963">Cytoplasm</keyword>
<dbReference type="PANTHER" id="PTHR21237">
    <property type="entry name" value="GRPE PROTEIN"/>
    <property type="match status" value="1"/>
</dbReference>
<feature type="coiled-coil region" evidence="4">
    <location>
        <begin position="94"/>
        <end position="142"/>
    </location>
</feature>
<dbReference type="GO" id="GO:0042803">
    <property type="term" value="F:protein homodimerization activity"/>
    <property type="evidence" value="ECO:0007669"/>
    <property type="project" value="InterPro"/>
</dbReference>
<dbReference type="GO" id="GO:0051087">
    <property type="term" value="F:protein-folding chaperone binding"/>
    <property type="evidence" value="ECO:0007669"/>
    <property type="project" value="InterPro"/>
</dbReference>
<dbReference type="PATRIC" id="fig|1264554.4.peg.505"/>
<evidence type="ECO:0000256" key="4">
    <source>
        <dbReference type="SAM" id="Coils"/>
    </source>
</evidence>
<dbReference type="SUPFAM" id="SSF51064">
    <property type="entry name" value="Head domain of nucleotide exchange factor GrpE"/>
    <property type="match status" value="1"/>
</dbReference>
<dbReference type="Gene3D" id="3.90.20.20">
    <property type="match status" value="1"/>
</dbReference>
<gene>
    <name evidence="3" type="primary">grpE</name>
    <name evidence="5" type="ORF">MMELEA_02060</name>
</gene>
<dbReference type="Gene3D" id="2.30.22.10">
    <property type="entry name" value="Head domain of nucleotide exchange factor GrpE"/>
    <property type="match status" value="1"/>
</dbReference>
<protein>
    <recommendedName>
        <fullName evidence="3">Protein GrpE</fullName>
    </recommendedName>
    <alternativeName>
        <fullName evidence="3">HSP-70 cofactor</fullName>
    </alternativeName>
</protein>
<dbReference type="EMBL" id="JZXN01000018">
    <property type="protein sequence ID" value="KKB26599.1"/>
    <property type="molecule type" value="Genomic_DNA"/>
</dbReference>
<keyword evidence="6" id="KW-1185">Reference proteome</keyword>
<dbReference type="STRING" id="29561.MM26B8_00890"/>
<dbReference type="InterPro" id="IPR009012">
    <property type="entry name" value="GrpE_head"/>
</dbReference>
<keyword evidence="2 3" id="KW-0143">Chaperone</keyword>
<keyword evidence="3 5" id="KW-0346">Stress response</keyword>
<proteinExistence type="inferred from homology"/>
<comment type="subunit">
    <text evidence="3">Homodimer.</text>
</comment>
<dbReference type="GO" id="GO:0005737">
    <property type="term" value="C:cytoplasm"/>
    <property type="evidence" value="ECO:0007669"/>
    <property type="project" value="UniProtKB-SubCell"/>
</dbReference>
<comment type="caution">
    <text evidence="5">The sequence shown here is derived from an EMBL/GenBank/DDBJ whole genome shotgun (WGS) entry which is preliminary data.</text>
</comment>
<dbReference type="OrthoDB" id="9812586at2"/>
<dbReference type="PANTHER" id="PTHR21237:SF23">
    <property type="entry name" value="GRPE PROTEIN HOMOLOG, MITOCHONDRIAL"/>
    <property type="match status" value="1"/>
</dbReference>
<dbReference type="Pfam" id="PF01025">
    <property type="entry name" value="GrpE"/>
    <property type="match status" value="1"/>
</dbReference>
<evidence type="ECO:0000256" key="3">
    <source>
        <dbReference type="HAMAP-Rule" id="MF_01151"/>
    </source>
</evidence>
<dbReference type="SUPFAM" id="SSF58014">
    <property type="entry name" value="Coiled-coil domain of nucleotide exchange factor GrpE"/>
    <property type="match status" value="1"/>
</dbReference>
<reference evidence="5 6" key="1">
    <citation type="submission" date="2015-03" db="EMBL/GenBank/DDBJ databases">
        <title>Genome sequence of Mycoplasma meleagridis strain ATCC 25294.</title>
        <authorList>
            <person name="Yacoub E."/>
            <person name="Blanchard A."/>
            <person name="Sirand-Pugnet P."/>
            <person name="Mardassi B.B.A."/>
        </authorList>
    </citation>
    <scope>NUCLEOTIDE SEQUENCE [LARGE SCALE GENOMIC DNA]</scope>
    <source>
        <strain evidence="5 6">ATCC 25294</strain>
    </source>
</reference>
<dbReference type="HAMAP" id="MF_01151">
    <property type="entry name" value="GrpE"/>
    <property type="match status" value="1"/>
</dbReference>
<evidence type="ECO:0000256" key="1">
    <source>
        <dbReference type="ARBA" id="ARBA00009054"/>
    </source>
</evidence>
<dbReference type="InterPro" id="IPR013805">
    <property type="entry name" value="GrpE_CC"/>
</dbReference>
<comment type="function">
    <text evidence="3">Participates actively in the response to hyperosmotic and heat shock by preventing the aggregation of stress-denatured proteins, in association with DnaK and GrpE. It is the nucleotide exchange factor for DnaK and may function as a thermosensor. Unfolded proteins bind initially to DnaJ; upon interaction with the DnaJ-bound protein, DnaK hydrolyzes its bound ATP, resulting in the formation of a stable complex. GrpE releases ADP from DnaK; ATP binding to DnaK triggers the release of the substrate protein, thus completing the reaction cycle. Several rounds of ATP-dependent interactions between DnaJ, DnaK and GrpE are required for fully efficient folding.</text>
</comment>
<dbReference type="InterPro" id="IPR000740">
    <property type="entry name" value="GrpE"/>
</dbReference>
<comment type="similarity">
    <text evidence="1 3">Belongs to the GrpE family.</text>
</comment>
<accession>A0A0F5GZY9</accession>
<evidence type="ECO:0000256" key="2">
    <source>
        <dbReference type="ARBA" id="ARBA00023186"/>
    </source>
</evidence>
<organism evidence="5 6">
    <name type="scientific">Mycoplasmopsis meleagridis ATCC 25294</name>
    <dbReference type="NCBI Taxonomy" id="1264554"/>
    <lineage>
        <taxon>Bacteria</taxon>
        <taxon>Bacillati</taxon>
        <taxon>Mycoplasmatota</taxon>
        <taxon>Mycoplasmoidales</taxon>
        <taxon>Metamycoplasmataceae</taxon>
        <taxon>Mycoplasmopsis</taxon>
    </lineage>
</organism>
<dbReference type="GO" id="GO:0006457">
    <property type="term" value="P:protein folding"/>
    <property type="evidence" value="ECO:0007669"/>
    <property type="project" value="InterPro"/>
</dbReference>